<name>A0A255H9L2_9ACTN</name>
<proteinExistence type="predicted"/>
<dbReference type="RefSeq" id="WP_094362826.1">
    <property type="nucleotide sequence ID" value="NZ_NMVQ01000003.1"/>
</dbReference>
<evidence type="ECO:0000313" key="3">
    <source>
        <dbReference type="Proteomes" id="UP000216311"/>
    </source>
</evidence>
<dbReference type="EMBL" id="NMVQ01000003">
    <property type="protein sequence ID" value="OYO24518.1"/>
    <property type="molecule type" value="Genomic_DNA"/>
</dbReference>
<accession>A0A255H9L2</accession>
<organism evidence="2 3">
    <name type="scientific">Enemella dayhoffiae</name>
    <dbReference type="NCBI Taxonomy" id="2016507"/>
    <lineage>
        <taxon>Bacteria</taxon>
        <taxon>Bacillati</taxon>
        <taxon>Actinomycetota</taxon>
        <taxon>Actinomycetes</taxon>
        <taxon>Propionibacteriales</taxon>
        <taxon>Propionibacteriaceae</taxon>
        <taxon>Enemella</taxon>
    </lineage>
</organism>
<reference evidence="2 3" key="1">
    <citation type="submission" date="2017-07" db="EMBL/GenBank/DDBJ databases">
        <title>Draft whole genome sequences of clinical Proprionibacteriaceae strains.</title>
        <authorList>
            <person name="Bernier A.-M."/>
            <person name="Bernard K."/>
            <person name="Domingo M.-C."/>
        </authorList>
    </citation>
    <scope>NUCLEOTIDE SEQUENCE [LARGE SCALE GENOMIC DNA]</scope>
    <source>
        <strain evidence="2 3">NML 130396</strain>
    </source>
</reference>
<evidence type="ECO:0000313" key="2">
    <source>
        <dbReference type="EMBL" id="OYO24518.1"/>
    </source>
</evidence>
<feature type="region of interest" description="Disordered" evidence="1">
    <location>
        <begin position="88"/>
        <end position="114"/>
    </location>
</feature>
<sequence length="114" mass="12299">MSESADPSWHVALAYALTGQELPLPRHAAPEPEVLVRELAELGWGGEVLRQTARSAHPVPDRLRNGLGAAQFWSALSEVRRLLGATGATAQVSSGRTPNAEERRLLADRPPHHG</sequence>
<feature type="compositionally biased region" description="Basic and acidic residues" evidence="1">
    <location>
        <begin position="99"/>
        <end position="114"/>
    </location>
</feature>
<dbReference type="OrthoDB" id="3733423at2"/>
<dbReference type="AlphaFoldDB" id="A0A255H9L2"/>
<feature type="compositionally biased region" description="Polar residues" evidence="1">
    <location>
        <begin position="88"/>
        <end position="97"/>
    </location>
</feature>
<gene>
    <name evidence="2" type="ORF">CGZ93_03800</name>
</gene>
<comment type="caution">
    <text evidence="2">The sequence shown here is derived from an EMBL/GenBank/DDBJ whole genome shotgun (WGS) entry which is preliminary data.</text>
</comment>
<dbReference type="Proteomes" id="UP000216311">
    <property type="component" value="Unassembled WGS sequence"/>
</dbReference>
<evidence type="ECO:0000256" key="1">
    <source>
        <dbReference type="SAM" id="MobiDB-lite"/>
    </source>
</evidence>
<protein>
    <submittedName>
        <fullName evidence="2">Uncharacterized protein</fullName>
    </submittedName>
</protein>
<keyword evidence="3" id="KW-1185">Reference proteome</keyword>